<dbReference type="Pfam" id="PF00221">
    <property type="entry name" value="Lyase_aromatic"/>
    <property type="match status" value="1"/>
</dbReference>
<dbReference type="SUPFAM" id="SSF48557">
    <property type="entry name" value="L-aspartase-like"/>
    <property type="match status" value="1"/>
</dbReference>
<comment type="caution">
    <text evidence="2">The sequence shown here is derived from an EMBL/GenBank/DDBJ whole genome shotgun (WGS) entry which is preliminary data.</text>
</comment>
<sequence length="82" mass="8755">VSHCAGVGEPLSIERARMMFALRINILAKGYSGISEETLRKIISAFNKSCIPEIPSQGTVEASGDLAPLSHLAAGIKIFENK</sequence>
<gene>
    <name evidence="2" type="ORF">UJA718_LOCUS42893</name>
</gene>
<evidence type="ECO:0008006" key="4">
    <source>
        <dbReference type="Google" id="ProtNLM"/>
    </source>
</evidence>
<keyword evidence="3" id="KW-1185">Reference proteome</keyword>
<dbReference type="InterPro" id="IPR008948">
    <property type="entry name" value="L-Aspartase-like"/>
</dbReference>
<dbReference type="PANTHER" id="PTHR10362">
    <property type="entry name" value="HISTIDINE AMMONIA-LYASE"/>
    <property type="match status" value="1"/>
</dbReference>
<name>A0A821RED8_9BILA</name>
<organism evidence="2 3">
    <name type="scientific">Rotaria socialis</name>
    <dbReference type="NCBI Taxonomy" id="392032"/>
    <lineage>
        <taxon>Eukaryota</taxon>
        <taxon>Metazoa</taxon>
        <taxon>Spiralia</taxon>
        <taxon>Gnathifera</taxon>
        <taxon>Rotifera</taxon>
        <taxon>Eurotatoria</taxon>
        <taxon>Bdelloidea</taxon>
        <taxon>Philodinida</taxon>
        <taxon>Philodinidae</taxon>
        <taxon>Rotaria</taxon>
    </lineage>
</organism>
<comment type="similarity">
    <text evidence="1">Belongs to the PAL/histidase family.</text>
</comment>
<reference evidence="2" key="1">
    <citation type="submission" date="2021-02" db="EMBL/GenBank/DDBJ databases">
        <authorList>
            <person name="Nowell W R."/>
        </authorList>
    </citation>
    <scope>NUCLEOTIDE SEQUENCE</scope>
</reference>
<feature type="non-terminal residue" evidence="2">
    <location>
        <position position="1"/>
    </location>
</feature>
<dbReference type="AlphaFoldDB" id="A0A821RED8"/>
<dbReference type="Proteomes" id="UP000663873">
    <property type="component" value="Unassembled WGS sequence"/>
</dbReference>
<accession>A0A821RED8</accession>
<evidence type="ECO:0000313" key="3">
    <source>
        <dbReference type="Proteomes" id="UP000663873"/>
    </source>
</evidence>
<dbReference type="EMBL" id="CAJOBP010057062">
    <property type="protein sequence ID" value="CAF4837473.1"/>
    <property type="molecule type" value="Genomic_DNA"/>
</dbReference>
<dbReference type="InterPro" id="IPR024083">
    <property type="entry name" value="Fumarase/histidase_N"/>
</dbReference>
<proteinExistence type="inferred from homology"/>
<dbReference type="Gene3D" id="1.10.275.10">
    <property type="entry name" value="Fumarase/aspartase (N-terminal domain)"/>
    <property type="match status" value="1"/>
</dbReference>
<dbReference type="GO" id="GO:0003824">
    <property type="term" value="F:catalytic activity"/>
    <property type="evidence" value="ECO:0007669"/>
    <property type="project" value="InterPro"/>
</dbReference>
<evidence type="ECO:0000313" key="2">
    <source>
        <dbReference type="EMBL" id="CAF4837473.1"/>
    </source>
</evidence>
<dbReference type="InterPro" id="IPR001106">
    <property type="entry name" value="Aromatic_Lyase"/>
</dbReference>
<evidence type="ECO:0000256" key="1">
    <source>
        <dbReference type="ARBA" id="ARBA00007238"/>
    </source>
</evidence>
<protein>
    <recommendedName>
        <fullName evidence="4">Histidine ammonia-lyase</fullName>
    </recommendedName>
</protein>